<evidence type="ECO:0000256" key="1">
    <source>
        <dbReference type="ARBA" id="ARBA00006787"/>
    </source>
</evidence>
<organism evidence="7 8">
    <name type="scientific">Saponaria officinalis</name>
    <name type="common">Common soapwort</name>
    <name type="synonym">Lychnis saponaria</name>
    <dbReference type="NCBI Taxonomy" id="3572"/>
    <lineage>
        <taxon>Eukaryota</taxon>
        <taxon>Viridiplantae</taxon>
        <taxon>Streptophyta</taxon>
        <taxon>Embryophyta</taxon>
        <taxon>Tracheophyta</taxon>
        <taxon>Spermatophyta</taxon>
        <taxon>Magnoliopsida</taxon>
        <taxon>eudicotyledons</taxon>
        <taxon>Gunneridae</taxon>
        <taxon>Pentapetalae</taxon>
        <taxon>Caryophyllales</taxon>
        <taxon>Caryophyllaceae</taxon>
        <taxon>Caryophylleae</taxon>
        <taxon>Saponaria</taxon>
    </lineage>
</organism>
<keyword evidence="3" id="KW-0223">Dioxygenase</keyword>
<proteinExistence type="inferred from homology"/>
<evidence type="ECO:0000256" key="2">
    <source>
        <dbReference type="ARBA" id="ARBA00022723"/>
    </source>
</evidence>
<dbReference type="PANTHER" id="PTHR10543:SF46">
    <property type="entry name" value="CAROTENOID CLEAVAGE DIOXYGENASE 4, CHLOROPLASTIC-RELATED"/>
    <property type="match status" value="1"/>
</dbReference>
<dbReference type="InterPro" id="IPR004294">
    <property type="entry name" value="Carotenoid_Oase"/>
</dbReference>
<comment type="cofactor">
    <cofactor evidence="5">
        <name>Fe(2+)</name>
        <dbReference type="ChEBI" id="CHEBI:29033"/>
    </cofactor>
    <text evidence="5">Binds 1 Fe(2+) ion per subunit.</text>
</comment>
<gene>
    <name evidence="7" type="ORF">RND81_08G147300</name>
</gene>
<dbReference type="AlphaFoldDB" id="A0AAW1JAX6"/>
<feature type="binding site" evidence="5">
    <location>
        <position position="403"/>
    </location>
    <ligand>
        <name>Fe cation</name>
        <dbReference type="ChEBI" id="CHEBI:24875"/>
        <note>catalytic</note>
    </ligand>
</feature>
<feature type="region of interest" description="Disordered" evidence="6">
    <location>
        <begin position="35"/>
        <end position="62"/>
    </location>
</feature>
<evidence type="ECO:0000313" key="7">
    <source>
        <dbReference type="EMBL" id="KAK9699011.1"/>
    </source>
</evidence>
<evidence type="ECO:0008006" key="9">
    <source>
        <dbReference type="Google" id="ProtNLM"/>
    </source>
</evidence>
<dbReference type="Proteomes" id="UP001443914">
    <property type="component" value="Unassembled WGS sequence"/>
</dbReference>
<dbReference type="PANTHER" id="PTHR10543">
    <property type="entry name" value="BETA-CAROTENE DIOXYGENASE"/>
    <property type="match status" value="1"/>
</dbReference>
<feature type="binding site" evidence="5">
    <location>
        <position position="337"/>
    </location>
    <ligand>
        <name>Fe cation</name>
        <dbReference type="ChEBI" id="CHEBI:24875"/>
        <note>catalytic</note>
    </ligand>
</feature>
<evidence type="ECO:0000313" key="8">
    <source>
        <dbReference type="Proteomes" id="UP001443914"/>
    </source>
</evidence>
<sequence length="600" mass="66710">MDALLSSSLLSSNSAPHKINFSSARIENEPKVYRTNLSNFPKPSKKSKSRLQPSKPLDYNGTHLTSQKKSWIITQKSYYTPSLLSKLINTLEDIINKYIDPPKRACVDPRIVLSRNFAPVDELPPTECEIDEGALPSSLEGAYIRNGPNPQFYPRGPYHLFDGDGMVHCIRIRDGKATLCSRFVKTYKYKIEHDAGFSIIPNVFSGVNGFFGFMARVSLAVARVAAGQFNPSNGVGLANTSVAFFGDRLYALGESDLPYAVRLTPDRDIQTLGRNDFDGKLVLSMTAHPKVDHDTGETFAYRYGPIPPFLTYFRFDAKGNVNADVPISSLTRPPFIHDFAITKKYTIFPDIQIVMDITSMILRGGSLLNWDPSKVSRIGIIPRYDNDEKNIRWFDVPGFNAVHVINAWDDIDEYGNESIVMVAANILSAQHTLQRMDLTHSSIEKIKIDPKTGVVSRQTLSARNLDFGVVNPTYTGKKNRYVYAAVGDPAPNVTGVVKLDVSRAENPGCPDCVVGSRDFGPGCYGGEPFFVARDPENVDADEDDGYVVSYVHDENIGVSKFIVMDAKSLRLDIVASVRLPQRVPYGFHGLFVKDKDLKRL</sequence>
<accession>A0AAW1JAX6</accession>
<keyword evidence="4 5" id="KW-0408">Iron</keyword>
<keyword evidence="8" id="KW-1185">Reference proteome</keyword>
<keyword evidence="2 5" id="KW-0479">Metal-binding</keyword>
<dbReference type="EMBL" id="JBDFQZ010000008">
    <property type="protein sequence ID" value="KAK9699011.1"/>
    <property type="molecule type" value="Genomic_DNA"/>
</dbReference>
<feature type="binding site" evidence="5">
    <location>
        <position position="288"/>
    </location>
    <ligand>
        <name>Fe cation</name>
        <dbReference type="ChEBI" id="CHEBI:24875"/>
        <note>catalytic</note>
    </ligand>
</feature>
<feature type="binding site" evidence="5">
    <location>
        <position position="588"/>
    </location>
    <ligand>
        <name>Fe cation</name>
        <dbReference type="ChEBI" id="CHEBI:24875"/>
        <note>catalytic</note>
    </ligand>
</feature>
<comment type="similarity">
    <text evidence="1">Belongs to the carotenoid oxygenase family.</text>
</comment>
<dbReference type="GO" id="GO:0046872">
    <property type="term" value="F:metal ion binding"/>
    <property type="evidence" value="ECO:0007669"/>
    <property type="project" value="UniProtKB-KW"/>
</dbReference>
<dbReference type="GO" id="GO:0009570">
    <property type="term" value="C:chloroplast stroma"/>
    <property type="evidence" value="ECO:0007669"/>
    <property type="project" value="TreeGrafter"/>
</dbReference>
<comment type="caution">
    <text evidence="7">The sequence shown here is derived from an EMBL/GenBank/DDBJ whole genome shotgun (WGS) entry which is preliminary data.</text>
</comment>
<evidence type="ECO:0000256" key="4">
    <source>
        <dbReference type="ARBA" id="ARBA00023004"/>
    </source>
</evidence>
<evidence type="ECO:0000256" key="5">
    <source>
        <dbReference type="PIRSR" id="PIRSR604294-1"/>
    </source>
</evidence>
<dbReference type="GO" id="GO:0016121">
    <property type="term" value="P:carotene catabolic process"/>
    <property type="evidence" value="ECO:0007669"/>
    <property type="project" value="TreeGrafter"/>
</dbReference>
<protein>
    <recommendedName>
        <fullName evidence="9">Carotenoid cleavage dioxygenase 4</fullName>
    </recommendedName>
</protein>
<keyword evidence="3" id="KW-0560">Oxidoreductase</keyword>
<dbReference type="GO" id="GO:0010436">
    <property type="term" value="F:carotenoid dioxygenase activity"/>
    <property type="evidence" value="ECO:0007669"/>
    <property type="project" value="TreeGrafter"/>
</dbReference>
<reference evidence="7" key="1">
    <citation type="submission" date="2024-03" db="EMBL/GenBank/DDBJ databases">
        <title>WGS assembly of Saponaria officinalis var. Norfolk2.</title>
        <authorList>
            <person name="Jenkins J."/>
            <person name="Shu S."/>
            <person name="Grimwood J."/>
            <person name="Barry K."/>
            <person name="Goodstein D."/>
            <person name="Schmutz J."/>
            <person name="Leebens-Mack J."/>
            <person name="Osbourn A."/>
        </authorList>
    </citation>
    <scope>NUCLEOTIDE SEQUENCE [LARGE SCALE GENOMIC DNA]</scope>
    <source>
        <strain evidence="7">JIC</strain>
    </source>
</reference>
<evidence type="ECO:0000256" key="6">
    <source>
        <dbReference type="SAM" id="MobiDB-lite"/>
    </source>
</evidence>
<evidence type="ECO:0000256" key="3">
    <source>
        <dbReference type="ARBA" id="ARBA00022964"/>
    </source>
</evidence>
<name>A0AAW1JAX6_SAPOF</name>
<dbReference type="Pfam" id="PF03055">
    <property type="entry name" value="RPE65"/>
    <property type="match status" value="1"/>
</dbReference>